<feature type="transmembrane region" description="Helical" evidence="1">
    <location>
        <begin position="123"/>
        <end position="139"/>
    </location>
</feature>
<evidence type="ECO:0000313" key="3">
    <source>
        <dbReference type="Proteomes" id="UP000298663"/>
    </source>
</evidence>
<dbReference type="SUPFAM" id="SSF81321">
    <property type="entry name" value="Family A G protein-coupled receptor-like"/>
    <property type="match status" value="1"/>
</dbReference>
<keyword evidence="1" id="KW-0472">Membrane</keyword>
<evidence type="ECO:0008006" key="4">
    <source>
        <dbReference type="Google" id="ProtNLM"/>
    </source>
</evidence>
<sequence>MWSVGVMAYAGSLCIFAPSPYYFYDAQGGVWYFFWLLPDPTNYYHIYNNMIKLGLMICCYVFMLILLKNRLSQASDQISDLQKRLSIQACLIASACAAGNITYVVISYMPMGNSPITGTLGEFLWGVQHSAAGFVYLTMNRSVKRNFFRFLVFFGLKSVAHKVTQFMSIGPPSKRH</sequence>
<feature type="transmembrane region" description="Helical" evidence="1">
    <location>
        <begin position="44"/>
        <end position="67"/>
    </location>
</feature>
<dbReference type="OrthoDB" id="5907169at2759"/>
<keyword evidence="1" id="KW-1133">Transmembrane helix</keyword>
<dbReference type="EMBL" id="AZBU02000006">
    <property type="protein sequence ID" value="TKR73711.1"/>
    <property type="molecule type" value="Genomic_DNA"/>
</dbReference>
<dbReference type="Proteomes" id="UP000298663">
    <property type="component" value="Unassembled WGS sequence"/>
</dbReference>
<accession>A0A4U5MV71</accession>
<reference evidence="2 3" key="2">
    <citation type="journal article" date="2019" name="G3 (Bethesda)">
        <title>Hybrid Assembly of the Genome of the Entomopathogenic Nematode Steinernema carpocapsae Identifies the X-Chromosome.</title>
        <authorList>
            <person name="Serra L."/>
            <person name="Macchietto M."/>
            <person name="Macias-Munoz A."/>
            <person name="McGill C.J."/>
            <person name="Rodriguez I.M."/>
            <person name="Rodriguez B."/>
            <person name="Murad R."/>
            <person name="Mortazavi A."/>
        </authorList>
    </citation>
    <scope>NUCLEOTIDE SEQUENCE [LARGE SCALE GENOMIC DNA]</scope>
    <source>
        <strain evidence="2 3">ALL</strain>
    </source>
</reference>
<feature type="transmembrane region" description="Helical" evidence="1">
    <location>
        <begin position="7"/>
        <end position="24"/>
    </location>
</feature>
<keyword evidence="1" id="KW-0812">Transmembrane</keyword>
<organism evidence="2 3">
    <name type="scientific">Steinernema carpocapsae</name>
    <name type="common">Entomopathogenic nematode</name>
    <dbReference type="NCBI Taxonomy" id="34508"/>
    <lineage>
        <taxon>Eukaryota</taxon>
        <taxon>Metazoa</taxon>
        <taxon>Ecdysozoa</taxon>
        <taxon>Nematoda</taxon>
        <taxon>Chromadorea</taxon>
        <taxon>Rhabditida</taxon>
        <taxon>Tylenchina</taxon>
        <taxon>Panagrolaimomorpha</taxon>
        <taxon>Strongyloidoidea</taxon>
        <taxon>Steinernematidae</taxon>
        <taxon>Steinernema</taxon>
    </lineage>
</organism>
<comment type="caution">
    <text evidence="2">The sequence shown here is derived from an EMBL/GenBank/DDBJ whole genome shotgun (WGS) entry which is preliminary data.</text>
</comment>
<dbReference type="InterPro" id="IPR019425">
    <property type="entry name" value="7TM_GPCR_serpentine_rcpt_Srt"/>
</dbReference>
<evidence type="ECO:0000313" key="2">
    <source>
        <dbReference type="EMBL" id="TKR73711.1"/>
    </source>
</evidence>
<evidence type="ECO:0000256" key="1">
    <source>
        <dbReference type="SAM" id="Phobius"/>
    </source>
</evidence>
<proteinExistence type="predicted"/>
<keyword evidence="3" id="KW-1185">Reference proteome</keyword>
<reference evidence="2 3" key="1">
    <citation type="journal article" date="2015" name="Genome Biol.">
        <title>Comparative genomics of Steinernema reveals deeply conserved gene regulatory networks.</title>
        <authorList>
            <person name="Dillman A.R."/>
            <person name="Macchietto M."/>
            <person name="Porter C.F."/>
            <person name="Rogers A."/>
            <person name="Williams B."/>
            <person name="Antoshechkin I."/>
            <person name="Lee M.M."/>
            <person name="Goodwin Z."/>
            <person name="Lu X."/>
            <person name="Lewis E.E."/>
            <person name="Goodrich-Blair H."/>
            <person name="Stock S.P."/>
            <person name="Adams B.J."/>
            <person name="Sternberg P.W."/>
            <person name="Mortazavi A."/>
        </authorList>
    </citation>
    <scope>NUCLEOTIDE SEQUENCE [LARGE SCALE GENOMIC DNA]</scope>
    <source>
        <strain evidence="2 3">ALL</strain>
    </source>
</reference>
<dbReference type="PANTHER" id="PTHR23021">
    <property type="entry name" value="SERPENTINE RECEPTOR, CLASS T"/>
    <property type="match status" value="1"/>
</dbReference>
<protein>
    <recommendedName>
        <fullName evidence="4">7TM GPCR serpentine receptor class x (Srx) domain-containing protein</fullName>
    </recommendedName>
</protein>
<gene>
    <name evidence="2" type="ORF">L596_020989</name>
</gene>
<name>A0A4U5MV71_STECR</name>
<dbReference type="Pfam" id="PF10321">
    <property type="entry name" value="7TM_GPCR_Srt"/>
    <property type="match status" value="1"/>
</dbReference>
<dbReference type="PANTHER" id="PTHR23021:SF11">
    <property type="entry name" value="SERPENTINE RECEPTOR, CLASS T"/>
    <property type="match status" value="1"/>
</dbReference>
<dbReference type="AlphaFoldDB" id="A0A4U5MV71"/>
<feature type="transmembrane region" description="Helical" evidence="1">
    <location>
        <begin position="87"/>
        <end position="111"/>
    </location>
</feature>